<keyword evidence="1" id="KW-0433">Leucine-rich repeat</keyword>
<dbReference type="Proteomes" id="UP000051497">
    <property type="component" value="Unassembled WGS sequence"/>
</dbReference>
<dbReference type="PANTHER" id="PTHR47566:SF1">
    <property type="entry name" value="PROTEIN NUD1"/>
    <property type="match status" value="1"/>
</dbReference>
<evidence type="ECO:0000313" key="3">
    <source>
        <dbReference type="EMBL" id="KRG21833.1"/>
    </source>
</evidence>
<keyword evidence="5" id="KW-1185">Reference proteome</keyword>
<dbReference type="SUPFAM" id="SSF52058">
    <property type="entry name" value="L domain-like"/>
    <property type="match status" value="1"/>
</dbReference>
<dbReference type="InterPro" id="IPR052574">
    <property type="entry name" value="CDIRP"/>
</dbReference>
<name>A0A0Q9YPI7_9GAMM</name>
<accession>A0A0Q9YPI7</accession>
<dbReference type="STRING" id="295108.HT99x_01026"/>
<dbReference type="OrthoDB" id="1110367at2"/>
<dbReference type="Pfam" id="PF12799">
    <property type="entry name" value="LRR_4"/>
    <property type="match status" value="1"/>
</dbReference>
<dbReference type="Gene3D" id="3.80.10.10">
    <property type="entry name" value="Ribonuclease Inhibitor"/>
    <property type="match status" value="1"/>
</dbReference>
<dbReference type="InterPro" id="IPR025875">
    <property type="entry name" value="Leu-rich_rpt_4"/>
</dbReference>
<gene>
    <name evidence="3" type="primary">inlJ_3</name>
    <name evidence="4" type="ORF">HT99x_003465</name>
    <name evidence="3" type="ORF">HT99x_01026</name>
</gene>
<dbReference type="RefSeq" id="WP_075065657.1">
    <property type="nucleotide sequence ID" value="NZ_LKAJ02000001.1"/>
</dbReference>
<evidence type="ECO:0000256" key="1">
    <source>
        <dbReference type="ARBA" id="ARBA00022614"/>
    </source>
</evidence>
<protein>
    <submittedName>
        <fullName evidence="3">Internalin-J</fullName>
    </submittedName>
    <submittedName>
        <fullName evidence="4">Leucine-rich repeat domain-containing protein</fullName>
    </submittedName>
</protein>
<dbReference type="GO" id="GO:0035591">
    <property type="term" value="F:signaling adaptor activity"/>
    <property type="evidence" value="ECO:0007669"/>
    <property type="project" value="TreeGrafter"/>
</dbReference>
<comment type="caution">
    <text evidence="3">The sequence shown here is derived from an EMBL/GenBank/DDBJ whole genome shotgun (WGS) entry which is preliminary data.</text>
</comment>
<evidence type="ECO:0000256" key="2">
    <source>
        <dbReference type="ARBA" id="ARBA00022737"/>
    </source>
</evidence>
<keyword evidence="2" id="KW-0677">Repeat</keyword>
<reference evidence="3" key="1">
    <citation type="submission" date="2015-09" db="EMBL/GenBank/DDBJ databases">
        <title>Draft Genome Sequences of Two Novel Amoeba-resistant Intranuclear Bacteria, Candidatus Berkiella cookevillensis and Candidatus Berkiella aquae.</title>
        <authorList>
            <person name="Mehari Y.T."/>
            <person name="Arivett B.A."/>
            <person name="Farone A.L."/>
            <person name="Gunderson J.H."/>
            <person name="Farone M.B."/>
        </authorList>
    </citation>
    <scope>NUCLEOTIDE SEQUENCE [LARGE SCALE GENOMIC DNA]</scope>
    <source>
        <strain evidence="3">HT99</strain>
    </source>
</reference>
<sequence length="354" mass="40609">MQQGPGAAIQYELWGYILSELSIRDMANFRATCKAAHHQTIIDIFWNIKKFPSIAQKQYEEIEFFRKQREGLISEYASKASKGVKEEVFHNRNVPFANLLSSLPEDGPATTEAEYGRREKLLNDINILIIESYIDLSLNCLGIPKNRITRVPKKLLDTPALQEYWQNLDSINLCQNQVRDLDLSRCTALKYLDCSHNQLEKLNVSRCERLKFLFCYNNFLSFLDIFNLRLLASFNCSNNLLEELDASQCRNLLFLSCVHNHLRTLKLDAPNFSSLKCIDNEIISFDFGNCPDSLTIDDEKILEAFKASQCIKKSQHTSAMLSFQYENTPLKVERTPSKAELKIGKACKNLRLGG</sequence>
<proteinExistence type="predicted"/>
<dbReference type="AlphaFoldDB" id="A0A0Q9YPI7"/>
<organism evidence="3">
    <name type="scientific">Candidatus Berkiella aquae</name>
    <dbReference type="NCBI Taxonomy" id="295108"/>
    <lineage>
        <taxon>Bacteria</taxon>
        <taxon>Pseudomonadati</taxon>
        <taxon>Pseudomonadota</taxon>
        <taxon>Gammaproteobacteria</taxon>
        <taxon>Candidatus Berkiellales</taxon>
        <taxon>Candidatus Berkiellaceae</taxon>
        <taxon>Candidatus Berkiella</taxon>
    </lineage>
</organism>
<dbReference type="EMBL" id="LKAJ02000001">
    <property type="protein sequence ID" value="MCS5710476.1"/>
    <property type="molecule type" value="Genomic_DNA"/>
</dbReference>
<dbReference type="EMBL" id="LKAJ01000003">
    <property type="protein sequence ID" value="KRG21833.1"/>
    <property type="molecule type" value="Genomic_DNA"/>
</dbReference>
<evidence type="ECO:0000313" key="5">
    <source>
        <dbReference type="Proteomes" id="UP000051497"/>
    </source>
</evidence>
<evidence type="ECO:0000313" key="4">
    <source>
        <dbReference type="EMBL" id="MCS5710476.1"/>
    </source>
</evidence>
<reference evidence="4" key="2">
    <citation type="journal article" date="2016" name="Genome Announc.">
        <title>Draft Genome Sequences of Two Novel Amoeba-Resistant Intranuclear Bacteria, 'Candidatus Berkiella cookevillensis' and 'Candidatus Berkiella aquae'.</title>
        <authorList>
            <person name="Mehari Y.T."/>
            <person name="Arivett B.A."/>
            <person name="Farone A.L."/>
            <person name="Gunderson J.H."/>
            <person name="Farone M.B."/>
        </authorList>
    </citation>
    <scope>NUCLEOTIDE SEQUENCE</scope>
    <source>
        <strain evidence="4">HT99</strain>
    </source>
</reference>
<dbReference type="PANTHER" id="PTHR47566">
    <property type="match status" value="1"/>
</dbReference>
<dbReference type="InterPro" id="IPR032675">
    <property type="entry name" value="LRR_dom_sf"/>
</dbReference>
<reference evidence="4" key="3">
    <citation type="submission" date="2021-06" db="EMBL/GenBank/DDBJ databases">
        <title>Genomic Description and Analysis of Intracellular Bacteria, Candidatus Berkiella cookevillensis and Candidatus Berkiella aquae.</title>
        <authorList>
            <person name="Kidane D.T."/>
            <person name="Mehari Y.T."/>
            <person name="Rice F.C."/>
            <person name="Arivett B.A."/>
            <person name="Farone A.L."/>
            <person name="Berk S.G."/>
            <person name="Farone M.B."/>
        </authorList>
    </citation>
    <scope>NUCLEOTIDE SEQUENCE</scope>
    <source>
        <strain evidence="4">HT99</strain>
    </source>
</reference>